<name>A0A2P2KSZ1_RHIMU</name>
<dbReference type="AlphaFoldDB" id="A0A2P2KSZ1"/>
<organism evidence="1">
    <name type="scientific">Rhizophora mucronata</name>
    <name type="common">Asiatic mangrove</name>
    <dbReference type="NCBI Taxonomy" id="61149"/>
    <lineage>
        <taxon>Eukaryota</taxon>
        <taxon>Viridiplantae</taxon>
        <taxon>Streptophyta</taxon>
        <taxon>Embryophyta</taxon>
        <taxon>Tracheophyta</taxon>
        <taxon>Spermatophyta</taxon>
        <taxon>Magnoliopsida</taxon>
        <taxon>eudicotyledons</taxon>
        <taxon>Gunneridae</taxon>
        <taxon>Pentapetalae</taxon>
        <taxon>rosids</taxon>
        <taxon>fabids</taxon>
        <taxon>Malpighiales</taxon>
        <taxon>Rhizophoraceae</taxon>
        <taxon>Rhizophora</taxon>
    </lineage>
</organism>
<dbReference type="EMBL" id="GGEC01028371">
    <property type="protein sequence ID" value="MBX08855.1"/>
    <property type="molecule type" value="Transcribed_RNA"/>
</dbReference>
<proteinExistence type="predicted"/>
<accession>A0A2P2KSZ1</accession>
<sequence length="80" mass="9256">MRGCNQVFSIPRKPKWVAKTKTLELEAVEILIVSILQSKIRRCFSEFRRIKDGRGIIPSDKIDEFRFPGRGIPKITSQKP</sequence>
<reference evidence="1" key="1">
    <citation type="submission" date="2018-02" db="EMBL/GenBank/DDBJ databases">
        <title>Rhizophora mucronata_Transcriptome.</title>
        <authorList>
            <person name="Meera S.P."/>
            <person name="Sreeshan A."/>
            <person name="Augustine A."/>
        </authorList>
    </citation>
    <scope>NUCLEOTIDE SEQUENCE</scope>
    <source>
        <tissue evidence="1">Leaf</tissue>
    </source>
</reference>
<protein>
    <submittedName>
        <fullName evidence="1">Uncharacterized protein</fullName>
    </submittedName>
</protein>
<evidence type="ECO:0000313" key="1">
    <source>
        <dbReference type="EMBL" id="MBX08855.1"/>
    </source>
</evidence>